<dbReference type="Proteomes" id="UP000485058">
    <property type="component" value="Unassembled WGS sequence"/>
</dbReference>
<evidence type="ECO:0000313" key="3">
    <source>
        <dbReference type="Proteomes" id="UP000485058"/>
    </source>
</evidence>
<sequence>MNGLVPYDSNDGTSDETGSDSDTDGSCARKRPKVEDKIAVGYATARQSNNTGLSAHGRRQASSRSCTSAGPAHVEPQVVAHNLLAQPAEKRHSQGRVRTFPHVEGVYPTLVMVPGALMAVYG</sequence>
<reference evidence="2 3" key="1">
    <citation type="submission" date="2020-02" db="EMBL/GenBank/DDBJ databases">
        <title>Draft genome sequence of Haematococcus lacustris strain NIES-144.</title>
        <authorList>
            <person name="Morimoto D."/>
            <person name="Nakagawa S."/>
            <person name="Yoshida T."/>
            <person name="Sawayama S."/>
        </authorList>
    </citation>
    <scope>NUCLEOTIDE SEQUENCE [LARGE SCALE GENOMIC DNA]</scope>
    <source>
        <strain evidence="2 3">NIES-144</strain>
    </source>
</reference>
<evidence type="ECO:0000313" key="2">
    <source>
        <dbReference type="EMBL" id="GFH15467.1"/>
    </source>
</evidence>
<protein>
    <submittedName>
        <fullName evidence="2">Uncharacterized protein</fullName>
    </submittedName>
</protein>
<dbReference type="EMBL" id="BLLF01000854">
    <property type="protein sequence ID" value="GFH15467.1"/>
    <property type="molecule type" value="Genomic_DNA"/>
</dbReference>
<feature type="compositionally biased region" description="Acidic residues" evidence="1">
    <location>
        <begin position="13"/>
        <end position="23"/>
    </location>
</feature>
<organism evidence="2 3">
    <name type="scientific">Haematococcus lacustris</name>
    <name type="common">Green alga</name>
    <name type="synonym">Haematococcus pluvialis</name>
    <dbReference type="NCBI Taxonomy" id="44745"/>
    <lineage>
        <taxon>Eukaryota</taxon>
        <taxon>Viridiplantae</taxon>
        <taxon>Chlorophyta</taxon>
        <taxon>core chlorophytes</taxon>
        <taxon>Chlorophyceae</taxon>
        <taxon>CS clade</taxon>
        <taxon>Chlamydomonadales</taxon>
        <taxon>Haematococcaceae</taxon>
        <taxon>Haematococcus</taxon>
    </lineage>
</organism>
<keyword evidence="3" id="KW-1185">Reference proteome</keyword>
<gene>
    <name evidence="2" type="ORF">HaLaN_11702</name>
</gene>
<evidence type="ECO:0000256" key="1">
    <source>
        <dbReference type="SAM" id="MobiDB-lite"/>
    </source>
</evidence>
<comment type="caution">
    <text evidence="2">The sequence shown here is derived from an EMBL/GenBank/DDBJ whole genome shotgun (WGS) entry which is preliminary data.</text>
</comment>
<dbReference type="AlphaFoldDB" id="A0A699YYV3"/>
<feature type="region of interest" description="Disordered" evidence="1">
    <location>
        <begin position="1"/>
        <end position="73"/>
    </location>
</feature>
<feature type="non-terminal residue" evidence="2">
    <location>
        <position position="1"/>
    </location>
</feature>
<feature type="non-terminal residue" evidence="2">
    <location>
        <position position="122"/>
    </location>
</feature>
<accession>A0A699YYV3</accession>
<proteinExistence type="predicted"/>
<name>A0A699YYV3_HAELA</name>